<evidence type="ECO:0000313" key="7">
    <source>
        <dbReference type="Proteomes" id="UP000269289"/>
    </source>
</evidence>
<evidence type="ECO:0000256" key="1">
    <source>
        <dbReference type="ARBA" id="ARBA00004255"/>
    </source>
</evidence>
<evidence type="ECO:0000256" key="4">
    <source>
        <dbReference type="ARBA" id="ARBA00023136"/>
    </source>
</evidence>
<dbReference type="Proteomes" id="UP000269289">
    <property type="component" value="Unassembled WGS sequence"/>
</dbReference>
<evidence type="ECO:0000313" key="6">
    <source>
        <dbReference type="EMBL" id="RMI13803.1"/>
    </source>
</evidence>
<dbReference type="Pfam" id="PF05719">
    <property type="entry name" value="GPP34"/>
    <property type="match status" value="1"/>
</dbReference>
<accession>A0A3M2JQ90</accession>
<comment type="subcellular location">
    <subcellularLocation>
        <location evidence="1">Golgi apparatus membrane</location>
        <topology evidence="1">Peripheral membrane protein</topology>
        <orientation evidence="1">Cytoplasmic side</orientation>
    </subcellularLocation>
</comment>
<keyword evidence="3" id="KW-0446">Lipid-binding</keyword>
<dbReference type="GO" id="GO:0012505">
    <property type="term" value="C:endomembrane system"/>
    <property type="evidence" value="ECO:0007669"/>
    <property type="project" value="UniProtKB-ARBA"/>
</dbReference>
<dbReference type="EMBL" id="RFFI01000009">
    <property type="protein sequence ID" value="RMI13803.1"/>
    <property type="molecule type" value="Genomic_DNA"/>
</dbReference>
<evidence type="ECO:0000256" key="2">
    <source>
        <dbReference type="ARBA" id="ARBA00023034"/>
    </source>
</evidence>
<dbReference type="AlphaFoldDB" id="A0A3M2JQ90"/>
<comment type="caution">
    <text evidence="6">The sequence shown here is derived from an EMBL/GenBank/DDBJ whole genome shotgun (WGS) entry which is preliminary data.</text>
</comment>
<dbReference type="OrthoDB" id="4321663at2"/>
<keyword evidence="2" id="KW-0333">Golgi apparatus</keyword>
<dbReference type="Gene3D" id="1.10.3630.10">
    <property type="entry name" value="yeast vps74-n-term truncation variant domain like"/>
    <property type="match status" value="1"/>
</dbReference>
<keyword evidence="4" id="KW-0472">Membrane</keyword>
<keyword evidence="7" id="KW-1185">Reference proteome</keyword>
<gene>
    <name evidence="6" type="ORF">EBM89_02910</name>
</gene>
<proteinExistence type="predicted"/>
<dbReference type="InterPro" id="IPR038261">
    <property type="entry name" value="GPP34-like_sf"/>
</dbReference>
<name>A0A3M2JQ90_9CELL</name>
<protein>
    <submittedName>
        <fullName evidence="6">GPP34 family phosphoprotein</fullName>
    </submittedName>
</protein>
<dbReference type="GO" id="GO:0005737">
    <property type="term" value="C:cytoplasm"/>
    <property type="evidence" value="ECO:0007669"/>
    <property type="project" value="UniProtKB-ARBA"/>
</dbReference>
<reference evidence="6 7" key="1">
    <citation type="submission" date="2018-10" db="EMBL/GenBank/DDBJ databases">
        <title>Isolation, diversity and antifungal activity of actinobacteria from wheat.</title>
        <authorList>
            <person name="Han C."/>
        </authorList>
    </citation>
    <scope>NUCLEOTIDE SEQUENCE [LARGE SCALE GENOMIC DNA]</scope>
    <source>
        <strain evidence="6 7">NEAU-YY56</strain>
    </source>
</reference>
<evidence type="ECO:0000256" key="3">
    <source>
        <dbReference type="ARBA" id="ARBA00023121"/>
    </source>
</evidence>
<organism evidence="6 7">
    <name type="scientific">Cellulomonas triticagri</name>
    <dbReference type="NCBI Taxonomy" id="2483352"/>
    <lineage>
        <taxon>Bacteria</taxon>
        <taxon>Bacillati</taxon>
        <taxon>Actinomycetota</taxon>
        <taxon>Actinomycetes</taxon>
        <taxon>Micrococcales</taxon>
        <taxon>Cellulomonadaceae</taxon>
        <taxon>Cellulomonas</taxon>
    </lineage>
</organism>
<dbReference type="RefSeq" id="WP_122147961.1">
    <property type="nucleotide sequence ID" value="NZ_RFFI01000009.1"/>
</dbReference>
<feature type="region of interest" description="Disordered" evidence="5">
    <location>
        <begin position="1"/>
        <end position="21"/>
    </location>
</feature>
<dbReference type="GO" id="GO:0070273">
    <property type="term" value="F:phosphatidylinositol-4-phosphate binding"/>
    <property type="evidence" value="ECO:0007669"/>
    <property type="project" value="InterPro"/>
</dbReference>
<sequence length="244" mass="25546">MTVPPDAPVPDPPVPDPPVPDRPALVEDLLLLLLDPRSGTFAGEGMPLFHVLAGGVLVDLAVQERLVIADRSTWRGRLVEATGDAPGDPLLRPAWDRAARSPVDVQVLIAEIGPVLRAPTVDRLVVRGDLRTERRRFLGLFPTQALVDGGTGRRDTLLAPVRAALVDGAEPDDRTAALAALLSASGSLPALHRDIPWSGAVHDRGKALEAADWGAAEAAEAVRRTIATITAASVAVAASATTGR</sequence>
<dbReference type="InterPro" id="IPR008628">
    <property type="entry name" value="GPP34-like"/>
</dbReference>
<evidence type="ECO:0000256" key="5">
    <source>
        <dbReference type="SAM" id="MobiDB-lite"/>
    </source>
</evidence>